<accession>Q5K9H5</accession>
<dbReference type="Pfam" id="PF00642">
    <property type="entry name" value="zf-CCCH"/>
    <property type="match status" value="1"/>
</dbReference>
<dbReference type="PaxDb" id="214684-Q5K9H5"/>
<feature type="compositionally biased region" description="Basic and acidic residues" evidence="5">
    <location>
        <begin position="486"/>
        <end position="497"/>
    </location>
</feature>
<dbReference type="OrthoDB" id="2576621at2759"/>
<dbReference type="STRING" id="214684.Q5K9H5"/>
<feature type="compositionally biased region" description="Low complexity" evidence="5">
    <location>
        <begin position="309"/>
        <end position="322"/>
    </location>
</feature>
<dbReference type="AlphaFoldDB" id="Q5K9H5"/>
<dbReference type="GO" id="GO:0008270">
    <property type="term" value="F:zinc ion binding"/>
    <property type="evidence" value="ECO:0007669"/>
    <property type="project" value="UniProtKB-KW"/>
</dbReference>
<keyword evidence="8" id="KW-1185">Reference proteome</keyword>
<dbReference type="InterPro" id="IPR036855">
    <property type="entry name" value="Znf_CCCH_sf"/>
</dbReference>
<dbReference type="EMBL" id="AE017351">
    <property type="protein sequence ID" value="AAW46153.1"/>
    <property type="molecule type" value="Genomic_DNA"/>
</dbReference>
<feature type="compositionally biased region" description="Low complexity" evidence="5">
    <location>
        <begin position="532"/>
        <end position="545"/>
    </location>
</feature>
<evidence type="ECO:0000313" key="7">
    <source>
        <dbReference type="EMBL" id="AAW46153.1"/>
    </source>
</evidence>
<evidence type="ECO:0000256" key="3">
    <source>
        <dbReference type="ARBA" id="ARBA00022833"/>
    </source>
</evidence>
<keyword evidence="1 4" id="KW-0479">Metal-binding</keyword>
<dbReference type="InParanoid" id="Q5K9H5"/>
<feature type="region of interest" description="Disordered" evidence="5">
    <location>
        <begin position="114"/>
        <end position="138"/>
    </location>
</feature>
<dbReference type="HOGENOM" id="CLU_356385_0_0_1"/>
<feature type="compositionally biased region" description="Polar residues" evidence="5">
    <location>
        <begin position="120"/>
        <end position="138"/>
    </location>
</feature>
<evidence type="ECO:0000259" key="6">
    <source>
        <dbReference type="PROSITE" id="PS50103"/>
    </source>
</evidence>
<dbReference type="Gene3D" id="4.10.1000.10">
    <property type="entry name" value="Zinc finger, CCCH-type"/>
    <property type="match status" value="1"/>
</dbReference>
<evidence type="ECO:0000256" key="1">
    <source>
        <dbReference type="ARBA" id="ARBA00022723"/>
    </source>
</evidence>
<gene>
    <name evidence="7" type="ordered locus">CNK01910</name>
</gene>
<evidence type="ECO:0000256" key="5">
    <source>
        <dbReference type="SAM" id="MobiDB-lite"/>
    </source>
</evidence>
<feature type="region of interest" description="Disordered" evidence="5">
    <location>
        <begin position="486"/>
        <end position="586"/>
    </location>
</feature>
<dbReference type="VEuPathDB" id="FungiDB:CNK01910"/>
<feature type="domain" description="C3H1-type" evidence="6">
    <location>
        <begin position="877"/>
        <end position="904"/>
    </location>
</feature>
<dbReference type="GeneID" id="3254424"/>
<keyword evidence="3 4" id="KW-0862">Zinc</keyword>
<dbReference type="RefSeq" id="XP_567670.1">
    <property type="nucleotide sequence ID" value="XM_567670.2"/>
</dbReference>
<feature type="region of interest" description="Disordered" evidence="5">
    <location>
        <begin position="609"/>
        <end position="630"/>
    </location>
</feature>
<sequence>MPALPTYIRTAINPKDLGLTIQAMSDQRKDAAAAWERLLSNGSVSLPPDILEAVRRQHVVPRTPLDNQNLQNWSPFLQRQPMAQQDPAASIAGHATPQQISNALELPQGTHMLHSANPPLYSSIQPPTSQHPGLTHHTFQSSITNLPQSVNPALLSIAQPLPTGISSDPPFISQASLPPFPQQERTQLPFVQPLYAHKRPSNSPLPTSSAVKKQRTVEVVDLSQSPPANSQHPLTSAASQSSVDSRQARSPLKQATGPPPTTQGTLDPYLAAPGENGHYQAFTGKHIPPPFSHEPSVEEAKKAEISNGAVASSSKSVPSKALPAPNSIVDMSTIRSLINTEILKKSNSPGSLFKHLRMRGEDDKEPPSFTPNPDELLEILSQLRDHAPGAYLAKMADNDRYVQVWQRWLKQCRKEPEIWEKVMVPLLEVLSRTEMPLETAKEYGLNKHAMSLPPLAKKKNLSSADAIQTAFDKYSKYLLAVHKRHQEANAKAKENKSTESSNAGTKRKADQVIKDDGKVKEESSTKRPAIKTSNSSTKASSVSGTPKSSTKLSTVSDMSFFSAPAASQTPKPKPKPTSSSSKPIASQASAVSSSAKSFTLGNFLATMNNKQGTAQNPTTEIKKESKEPRYTTKGRLIRSVRWKEDAQLEDVREFSPAAWEKELMGHGPKVSVHELDMQEGAMLAMNRNRGDIDWYEPTMYLEKPSNFPIITEEVQYQLERERGILSVQYLAGEVIPDPVEDNVRTVEEDESTRRMNPAVVAEDSQKSIMLESAPTATSVQSLLANLQGIPLQQSHIHDQPHYSGAGQPAMAFTANPATAFPAYYAEQLSTGWGAPPVPASSTAGVEQYWEQRDPYDHSQSSSKGKGKKKRGSWQIEKKGTKTCQYWLQGDCKYGDSCHFAHTTDL</sequence>
<dbReference type="Proteomes" id="UP000002149">
    <property type="component" value="Chromosome 11"/>
</dbReference>
<protein>
    <recommendedName>
        <fullName evidence="6">C3H1-type domain-containing protein</fullName>
    </recommendedName>
</protein>
<proteinExistence type="predicted"/>
<dbReference type="eggNOG" id="ENOG502S7AC">
    <property type="taxonomic scope" value="Eukaryota"/>
</dbReference>
<feature type="compositionally biased region" description="Low complexity" evidence="5">
    <location>
        <begin position="562"/>
        <end position="586"/>
    </location>
</feature>
<feature type="compositionally biased region" description="Basic and acidic residues" evidence="5">
    <location>
        <begin position="507"/>
        <end position="525"/>
    </location>
</feature>
<evidence type="ECO:0000256" key="2">
    <source>
        <dbReference type="ARBA" id="ARBA00022771"/>
    </source>
</evidence>
<reference evidence="7 8" key="1">
    <citation type="journal article" date="2005" name="Science">
        <title>The genome of the basidiomycetous yeast and human pathogen Cryptococcus neoformans.</title>
        <authorList>
            <person name="Loftus B.J."/>
            <person name="Fung E."/>
            <person name="Roncaglia P."/>
            <person name="Rowley D."/>
            <person name="Amedeo P."/>
            <person name="Bruno D."/>
            <person name="Vamathevan J."/>
            <person name="Miranda M."/>
            <person name="Anderson I.J."/>
            <person name="Fraser J.A."/>
            <person name="Allen J.E."/>
            <person name="Bosdet I.E."/>
            <person name="Brent M.R."/>
            <person name="Chiu R."/>
            <person name="Doering T.L."/>
            <person name="Donlin M.J."/>
            <person name="D'Souza C.A."/>
            <person name="Fox D.S."/>
            <person name="Grinberg V."/>
            <person name="Fu J."/>
            <person name="Fukushima M."/>
            <person name="Haas B.J."/>
            <person name="Huang J.C."/>
            <person name="Janbon G."/>
            <person name="Jones S.J."/>
            <person name="Koo H.L."/>
            <person name="Krzywinski M.I."/>
            <person name="Kwon-Chung J.K."/>
            <person name="Lengeler K.B."/>
            <person name="Maiti R."/>
            <person name="Marra M.A."/>
            <person name="Marra R.E."/>
            <person name="Mathewson C.A."/>
            <person name="Mitchell T.G."/>
            <person name="Pertea M."/>
            <person name="Riggs F.R."/>
            <person name="Salzberg S.L."/>
            <person name="Schein J.E."/>
            <person name="Shvartsbeyn A."/>
            <person name="Shin H."/>
            <person name="Shumway M."/>
            <person name="Specht C.A."/>
            <person name="Suh B.B."/>
            <person name="Tenney A."/>
            <person name="Utterback T.R."/>
            <person name="Wickes B.L."/>
            <person name="Wortman J.R."/>
            <person name="Wye N.H."/>
            <person name="Kronstad J.W."/>
            <person name="Lodge J.K."/>
            <person name="Heitman J."/>
            <person name="Davis R.W."/>
            <person name="Fraser C.M."/>
            <person name="Hyman R.W."/>
        </authorList>
    </citation>
    <scope>NUCLEOTIDE SEQUENCE [LARGE SCALE GENOMIC DNA]</scope>
    <source>
        <strain evidence="8">JEC21 / ATCC MYA-565</strain>
    </source>
</reference>
<feature type="region of interest" description="Disordered" evidence="5">
    <location>
        <begin position="222"/>
        <end position="322"/>
    </location>
</feature>
<dbReference type="InterPro" id="IPR000571">
    <property type="entry name" value="Znf_CCCH"/>
</dbReference>
<feature type="compositionally biased region" description="Polar residues" evidence="5">
    <location>
        <begin position="609"/>
        <end position="619"/>
    </location>
</feature>
<keyword evidence="2 4" id="KW-0863">Zinc-finger</keyword>
<organism evidence="7 8">
    <name type="scientific">Cryptococcus deneoformans (strain JEC21 / ATCC MYA-565)</name>
    <name type="common">Cryptococcus neoformans var. neoformans serotype D</name>
    <dbReference type="NCBI Taxonomy" id="214684"/>
    <lineage>
        <taxon>Eukaryota</taxon>
        <taxon>Fungi</taxon>
        <taxon>Dikarya</taxon>
        <taxon>Basidiomycota</taxon>
        <taxon>Agaricomycotina</taxon>
        <taxon>Tremellomycetes</taxon>
        <taxon>Tremellales</taxon>
        <taxon>Cryptococcaceae</taxon>
        <taxon>Cryptococcus</taxon>
        <taxon>Cryptococcus neoformans species complex</taxon>
    </lineage>
</organism>
<feature type="compositionally biased region" description="Polar residues" evidence="5">
    <location>
        <begin position="546"/>
        <end position="559"/>
    </location>
</feature>
<evidence type="ECO:0000313" key="8">
    <source>
        <dbReference type="Proteomes" id="UP000002149"/>
    </source>
</evidence>
<evidence type="ECO:0000256" key="4">
    <source>
        <dbReference type="PROSITE-ProRule" id="PRU00723"/>
    </source>
</evidence>
<name>Q5K9H5_CRYD1</name>
<dbReference type="SMART" id="SM00356">
    <property type="entry name" value="ZnF_C3H1"/>
    <property type="match status" value="1"/>
</dbReference>
<dbReference type="KEGG" id="cne:CNK01910"/>
<feature type="zinc finger region" description="C3H1-type" evidence="4">
    <location>
        <begin position="877"/>
        <end position="904"/>
    </location>
</feature>
<dbReference type="SUPFAM" id="SSF90229">
    <property type="entry name" value="CCCH zinc finger"/>
    <property type="match status" value="1"/>
</dbReference>
<dbReference type="PROSITE" id="PS50103">
    <property type="entry name" value="ZF_C3H1"/>
    <property type="match status" value="1"/>
</dbReference>
<feature type="region of interest" description="Disordered" evidence="5">
    <location>
        <begin position="853"/>
        <end position="873"/>
    </location>
</feature>
<dbReference type="OMA" id="MADNDRY"/>
<feature type="compositionally biased region" description="Basic and acidic residues" evidence="5">
    <location>
        <begin position="620"/>
        <end position="630"/>
    </location>
</feature>
<feature type="compositionally biased region" description="Polar residues" evidence="5">
    <location>
        <begin position="222"/>
        <end position="245"/>
    </location>
</feature>
<feature type="compositionally biased region" description="Basic and acidic residues" evidence="5">
    <location>
        <begin position="295"/>
        <end position="304"/>
    </location>
</feature>